<protein>
    <submittedName>
        <fullName evidence="2">Nitrogen regulatory protein A</fullName>
    </submittedName>
</protein>
<dbReference type="RefSeq" id="WP_072709616.1">
    <property type="nucleotide sequence ID" value="NZ_FRCF01000004.1"/>
</dbReference>
<evidence type="ECO:0000259" key="1">
    <source>
        <dbReference type="Pfam" id="PF01590"/>
    </source>
</evidence>
<dbReference type="OrthoDB" id="2360948at2"/>
<accession>A0A1M7F3N7</accession>
<sequence length="152" mass="17628">MNRTVKDELQELKEKYGFDIGALTEMNNARGTFKWKYVLGSDSQRWKRMELRKGSGLTGVVLKTGKSLVVQDVLKIYSQEELFRLPILYFEKIRGFIAMPIWNNEEAVAGLVVFGDKQPRTISEEEYAAIKVDVEARLRPEFLKEVMLYENT</sequence>
<dbReference type="Proteomes" id="UP000184206">
    <property type="component" value="Unassembled WGS sequence"/>
</dbReference>
<dbReference type="SUPFAM" id="SSF55781">
    <property type="entry name" value="GAF domain-like"/>
    <property type="match status" value="1"/>
</dbReference>
<proteinExistence type="predicted"/>
<dbReference type="InterPro" id="IPR003018">
    <property type="entry name" value="GAF"/>
</dbReference>
<feature type="domain" description="GAF" evidence="1">
    <location>
        <begin position="4"/>
        <end position="127"/>
    </location>
</feature>
<gene>
    <name evidence="2" type="ORF">SAMN02745189_01321</name>
</gene>
<dbReference type="EMBL" id="FRCF01000004">
    <property type="protein sequence ID" value="SHL98600.1"/>
    <property type="molecule type" value="Genomic_DNA"/>
</dbReference>
<dbReference type="STRING" id="1123231.SAMN02745189_01321"/>
<dbReference type="InterPro" id="IPR029016">
    <property type="entry name" value="GAF-like_dom_sf"/>
</dbReference>
<dbReference type="Gene3D" id="3.30.450.40">
    <property type="match status" value="1"/>
</dbReference>
<evidence type="ECO:0000313" key="2">
    <source>
        <dbReference type="EMBL" id="SHL98600.1"/>
    </source>
</evidence>
<name>A0A1M7F3N7_9BACL</name>
<keyword evidence="3" id="KW-1185">Reference proteome</keyword>
<reference evidence="2 3" key="1">
    <citation type="submission" date="2016-11" db="EMBL/GenBank/DDBJ databases">
        <authorList>
            <person name="Jaros S."/>
            <person name="Januszkiewicz K."/>
            <person name="Wedrychowicz H."/>
        </authorList>
    </citation>
    <scope>NUCLEOTIDE SEQUENCE [LARGE SCALE GENOMIC DNA]</scope>
    <source>
        <strain evidence="2 3">DSM 16010</strain>
    </source>
</reference>
<dbReference type="AlphaFoldDB" id="A0A1M7F3N7"/>
<evidence type="ECO:0000313" key="3">
    <source>
        <dbReference type="Proteomes" id="UP000184206"/>
    </source>
</evidence>
<dbReference type="Pfam" id="PF01590">
    <property type="entry name" value="GAF"/>
    <property type="match status" value="1"/>
</dbReference>
<organism evidence="2 3">
    <name type="scientific">Lacicoccus alkaliphilus DSM 16010</name>
    <dbReference type="NCBI Taxonomy" id="1123231"/>
    <lineage>
        <taxon>Bacteria</taxon>
        <taxon>Bacillati</taxon>
        <taxon>Bacillota</taxon>
        <taxon>Bacilli</taxon>
        <taxon>Bacillales</taxon>
        <taxon>Salinicoccaceae</taxon>
        <taxon>Lacicoccus</taxon>
    </lineage>
</organism>